<evidence type="ECO:0000256" key="3">
    <source>
        <dbReference type="SAM" id="MobiDB-lite"/>
    </source>
</evidence>
<dbReference type="InterPro" id="IPR007346">
    <property type="entry name" value="Endonuclease-I"/>
</dbReference>
<dbReference type="SUPFAM" id="SSF54060">
    <property type="entry name" value="His-Me finger endonucleases"/>
    <property type="match status" value="1"/>
</dbReference>
<comment type="caution">
    <text evidence="6">The sequence shown here is derived from an EMBL/GenBank/DDBJ whole genome shotgun (WGS) entry which is preliminary data.</text>
</comment>
<feature type="compositionally biased region" description="Acidic residues" evidence="3">
    <location>
        <begin position="143"/>
        <end position="154"/>
    </location>
</feature>
<keyword evidence="4" id="KW-0732">Signal</keyword>
<evidence type="ECO:0000259" key="5">
    <source>
        <dbReference type="Pfam" id="PF19886"/>
    </source>
</evidence>
<dbReference type="AlphaFoldDB" id="A0A3A1R653"/>
<dbReference type="GO" id="GO:0004518">
    <property type="term" value="F:nuclease activity"/>
    <property type="evidence" value="ECO:0007669"/>
    <property type="project" value="UniProtKB-KW"/>
</dbReference>
<name>A0A3A1R653_9BACI</name>
<feature type="chain" id="PRO_5038917732" evidence="4">
    <location>
        <begin position="25"/>
        <end position="388"/>
    </location>
</feature>
<keyword evidence="7" id="KW-1185">Reference proteome</keyword>
<evidence type="ECO:0000256" key="2">
    <source>
        <dbReference type="ARBA" id="ARBA00022801"/>
    </source>
</evidence>
<dbReference type="InterPro" id="IPR044925">
    <property type="entry name" value="His-Me_finger_sf"/>
</dbReference>
<feature type="compositionally biased region" description="Polar residues" evidence="3">
    <location>
        <begin position="263"/>
        <end position="275"/>
    </location>
</feature>
<protein>
    <submittedName>
        <fullName evidence="6">Ribonuclease</fullName>
    </submittedName>
</protein>
<dbReference type="Pfam" id="PF19886">
    <property type="entry name" value="DUF6359"/>
    <property type="match status" value="1"/>
</dbReference>
<evidence type="ECO:0000256" key="1">
    <source>
        <dbReference type="ARBA" id="ARBA00022722"/>
    </source>
</evidence>
<keyword evidence="2" id="KW-0378">Hydrolase</keyword>
<dbReference type="OrthoDB" id="9801679at2"/>
<dbReference type="PROSITE" id="PS51257">
    <property type="entry name" value="PROKAR_LIPOPROTEIN"/>
    <property type="match status" value="1"/>
</dbReference>
<dbReference type="RefSeq" id="WP_119545383.1">
    <property type="nucleotide sequence ID" value="NZ_QXIR01000002.1"/>
</dbReference>
<feature type="signal peptide" evidence="4">
    <location>
        <begin position="1"/>
        <end position="24"/>
    </location>
</feature>
<evidence type="ECO:0000313" key="6">
    <source>
        <dbReference type="EMBL" id="RIW38485.1"/>
    </source>
</evidence>
<feature type="region of interest" description="Disordered" evidence="3">
    <location>
        <begin position="143"/>
        <end position="163"/>
    </location>
</feature>
<gene>
    <name evidence="6" type="ORF">D3H55_02825</name>
</gene>
<dbReference type="Pfam" id="PF04231">
    <property type="entry name" value="Endonuclease_1"/>
    <property type="match status" value="1"/>
</dbReference>
<dbReference type="PANTHER" id="PTHR33607">
    <property type="entry name" value="ENDONUCLEASE-1"/>
    <property type="match status" value="1"/>
</dbReference>
<dbReference type="GO" id="GO:0016787">
    <property type="term" value="F:hydrolase activity"/>
    <property type="evidence" value="ECO:0007669"/>
    <property type="project" value="UniProtKB-KW"/>
</dbReference>
<dbReference type="PANTHER" id="PTHR33607:SF2">
    <property type="entry name" value="ENDONUCLEASE-1"/>
    <property type="match status" value="1"/>
</dbReference>
<dbReference type="InterPro" id="IPR045939">
    <property type="entry name" value="YhcR_N"/>
</dbReference>
<feature type="domain" description="Endonuclease YhcR N-terminal" evidence="5">
    <location>
        <begin position="38"/>
        <end position="140"/>
    </location>
</feature>
<accession>A0A3A1R653</accession>
<reference evidence="6 7" key="1">
    <citation type="submission" date="2018-09" db="EMBL/GenBank/DDBJ databases">
        <title>Bacillus saliacetes sp. nov., isolated from Thai shrimp paste (Ka-pi).</title>
        <authorList>
            <person name="Daroonpunt R."/>
            <person name="Tanasupawat S."/>
            <person name="Yiamsombut S."/>
        </authorList>
    </citation>
    <scope>NUCLEOTIDE SEQUENCE [LARGE SCALE GENOMIC DNA]</scope>
    <source>
        <strain evidence="6 7">SKP7-4</strain>
    </source>
</reference>
<dbReference type="Proteomes" id="UP000265801">
    <property type="component" value="Unassembled WGS sequence"/>
</dbReference>
<organism evidence="6 7">
    <name type="scientific">Bacillus salacetis</name>
    <dbReference type="NCBI Taxonomy" id="2315464"/>
    <lineage>
        <taxon>Bacteria</taxon>
        <taxon>Bacillati</taxon>
        <taxon>Bacillota</taxon>
        <taxon>Bacilli</taxon>
        <taxon>Bacillales</taxon>
        <taxon>Bacillaceae</taxon>
        <taxon>Bacillus</taxon>
    </lineage>
</organism>
<feature type="region of interest" description="Disordered" evidence="3">
    <location>
        <begin position="251"/>
        <end position="292"/>
    </location>
</feature>
<keyword evidence="1" id="KW-0540">Nuclease</keyword>
<evidence type="ECO:0000256" key="4">
    <source>
        <dbReference type="SAM" id="SignalP"/>
    </source>
</evidence>
<evidence type="ECO:0000313" key="7">
    <source>
        <dbReference type="Proteomes" id="UP000265801"/>
    </source>
</evidence>
<sequence>MNFYKKTAYSIIILLLLLTGCGSSSDFSGTSTNGSPLGVEEALSKDEGKEVVVQGYVTGQPVSTSNVAIGNFSNDYALALADSADENNKEKMIFIQIPAEFREQYGLKSNPDLMEKGVIVTGKRESYFAHAGIKSVDSLELIQESEEPDEEVEDPPAPPEIKDPYYEEASGKTGVELKKALHEIIDDHRMLTYAEVWTALRETDKDPDNPDNVILLYTGRSQSKLLNGGGADDWNREHVWAKSHGGFGTSKGAGTDLHHLRPTDTTVNSSRSNLDFDNGGSPHKEAKGNFYDNDSWEPRDEVKGDVARMLFYMAVRYEGDSGELDLELNDRVENGSNPLHGKSSVLIDWHLKDPVDENERRRNEIIFEKYQGNRNPFIDHPEWAQMIW</sequence>
<proteinExistence type="predicted"/>
<dbReference type="EMBL" id="QXIR01000002">
    <property type="protein sequence ID" value="RIW38485.1"/>
    <property type="molecule type" value="Genomic_DNA"/>
</dbReference>